<feature type="transmembrane region" description="Helical" evidence="11">
    <location>
        <begin position="267"/>
        <end position="285"/>
    </location>
</feature>
<feature type="transmembrane region" description="Helical" evidence="11">
    <location>
        <begin position="96"/>
        <end position="113"/>
    </location>
</feature>
<evidence type="ECO:0000256" key="2">
    <source>
        <dbReference type="ARBA" id="ARBA00022516"/>
    </source>
</evidence>
<accession>A0AAN9MBC5</accession>
<comment type="caution">
    <text evidence="12">The sequence shown here is derived from an EMBL/GenBank/DDBJ whole genome shotgun (WGS) entry which is preliminary data.</text>
</comment>
<dbReference type="Proteomes" id="UP001367508">
    <property type="component" value="Unassembled WGS sequence"/>
</dbReference>
<evidence type="ECO:0000256" key="6">
    <source>
        <dbReference type="ARBA" id="ARBA00022989"/>
    </source>
</evidence>
<evidence type="ECO:0000256" key="7">
    <source>
        <dbReference type="ARBA" id="ARBA00023098"/>
    </source>
</evidence>
<dbReference type="AlphaFoldDB" id="A0AAN9MBC5"/>
<feature type="transmembrane region" description="Helical" evidence="11">
    <location>
        <begin position="178"/>
        <end position="195"/>
    </location>
</feature>
<keyword evidence="9" id="KW-0275">Fatty acid biosynthesis</keyword>
<dbReference type="GO" id="GO:0009922">
    <property type="term" value="F:fatty acid elongase activity"/>
    <property type="evidence" value="ECO:0007669"/>
    <property type="project" value="InterPro"/>
</dbReference>
<keyword evidence="6 11" id="KW-1133">Transmembrane helix</keyword>
<evidence type="ECO:0000313" key="12">
    <source>
        <dbReference type="EMBL" id="KAK7351685.1"/>
    </source>
</evidence>
<evidence type="ECO:0000256" key="8">
    <source>
        <dbReference type="ARBA" id="ARBA00023136"/>
    </source>
</evidence>
<dbReference type="EMBL" id="JAYMYQ010000002">
    <property type="protein sequence ID" value="KAK7351685.1"/>
    <property type="molecule type" value="Genomic_DNA"/>
</dbReference>
<dbReference type="InterPro" id="IPR002076">
    <property type="entry name" value="ELO_fam"/>
</dbReference>
<dbReference type="GO" id="GO:0042761">
    <property type="term" value="P:very long-chain fatty acid biosynthetic process"/>
    <property type="evidence" value="ECO:0007669"/>
    <property type="project" value="TreeGrafter"/>
</dbReference>
<feature type="region of interest" description="Disordered" evidence="10">
    <location>
        <begin position="299"/>
        <end position="318"/>
    </location>
</feature>
<dbReference type="GO" id="GO:0005789">
    <property type="term" value="C:endoplasmic reticulum membrane"/>
    <property type="evidence" value="ECO:0007669"/>
    <property type="project" value="TreeGrafter"/>
</dbReference>
<dbReference type="GO" id="GO:0034625">
    <property type="term" value="P:fatty acid elongation, monounsaturated fatty acid"/>
    <property type="evidence" value="ECO:0007669"/>
    <property type="project" value="TreeGrafter"/>
</dbReference>
<sequence>MQKITKPKIAKVATNLHESHKHISYVMESLKYWLIEHPSIVSFRWSPTQSWGATWWFLISAISFYIAAAVTLHLLLKIFRLSRPIPLGPIPAIHNLSMSLISVTIFIGMLFSAEAEARDTRWLWKRNRTTSFEWLLCFPLGIRPSGRVFFWSYAFYLSRFLHLLRTFFVVLRHRRLSFFRLFNSSVLLLMSFLWLEFSQSLQVLAILFSTFIYSLVYGYRFCNEIGLCTKSFSSLLVNWQMVLFGCNLVCHVGVLSLHYLRGGCNGIGAWVFNSVLNVAFLLQFFKSYVKTYWQKKHHPFSTSKRDHNSVKHAKHGTR</sequence>
<name>A0AAN9MBC5_CANGL</name>
<comment type="subcellular location">
    <subcellularLocation>
        <location evidence="1">Membrane</location>
        <topology evidence="1">Multi-pass membrane protein</topology>
    </subcellularLocation>
</comment>
<proteinExistence type="predicted"/>
<evidence type="ECO:0000256" key="10">
    <source>
        <dbReference type="SAM" id="MobiDB-lite"/>
    </source>
</evidence>
<dbReference type="PANTHER" id="PTHR11157">
    <property type="entry name" value="FATTY ACID ACYL TRANSFERASE-RELATED"/>
    <property type="match status" value="1"/>
</dbReference>
<feature type="transmembrane region" description="Helical" evidence="11">
    <location>
        <begin position="201"/>
        <end position="220"/>
    </location>
</feature>
<gene>
    <name evidence="12" type="ORF">VNO77_11301</name>
</gene>
<keyword evidence="2" id="KW-0444">Lipid biosynthesis</keyword>
<evidence type="ECO:0000256" key="4">
    <source>
        <dbReference type="ARBA" id="ARBA00022692"/>
    </source>
</evidence>
<evidence type="ECO:0000256" key="9">
    <source>
        <dbReference type="ARBA" id="ARBA00023160"/>
    </source>
</evidence>
<evidence type="ECO:0000256" key="11">
    <source>
        <dbReference type="SAM" id="Phobius"/>
    </source>
</evidence>
<keyword evidence="13" id="KW-1185">Reference proteome</keyword>
<protein>
    <recommendedName>
        <fullName evidence="14">Elongation of fatty acids protein 3-like</fullName>
    </recommendedName>
</protein>
<dbReference type="Pfam" id="PF01151">
    <property type="entry name" value="ELO"/>
    <property type="match status" value="1"/>
</dbReference>
<evidence type="ECO:0000256" key="3">
    <source>
        <dbReference type="ARBA" id="ARBA00022679"/>
    </source>
</evidence>
<dbReference type="PANTHER" id="PTHR11157:SF123">
    <property type="entry name" value="F25A4.4"/>
    <property type="match status" value="1"/>
</dbReference>
<reference evidence="12 13" key="1">
    <citation type="submission" date="2024-01" db="EMBL/GenBank/DDBJ databases">
        <title>The genomes of 5 underutilized Papilionoideae crops provide insights into root nodulation and disease resistanc.</title>
        <authorList>
            <person name="Jiang F."/>
        </authorList>
    </citation>
    <scope>NUCLEOTIDE SEQUENCE [LARGE SCALE GENOMIC DNA]</scope>
    <source>
        <strain evidence="12">LVBAO_FW01</strain>
        <tissue evidence="12">Leaves</tissue>
    </source>
</reference>
<keyword evidence="8 11" id="KW-0472">Membrane</keyword>
<evidence type="ECO:0000256" key="5">
    <source>
        <dbReference type="ARBA" id="ARBA00022832"/>
    </source>
</evidence>
<feature type="transmembrane region" description="Helical" evidence="11">
    <location>
        <begin position="241"/>
        <end position="261"/>
    </location>
</feature>
<dbReference type="GO" id="GO:0034626">
    <property type="term" value="P:fatty acid elongation, polyunsaturated fatty acid"/>
    <property type="evidence" value="ECO:0007669"/>
    <property type="project" value="TreeGrafter"/>
</dbReference>
<evidence type="ECO:0008006" key="14">
    <source>
        <dbReference type="Google" id="ProtNLM"/>
    </source>
</evidence>
<feature type="transmembrane region" description="Helical" evidence="11">
    <location>
        <begin position="55"/>
        <end position="76"/>
    </location>
</feature>
<keyword evidence="5" id="KW-0276">Fatty acid metabolism</keyword>
<keyword evidence="3" id="KW-0808">Transferase</keyword>
<keyword evidence="7" id="KW-0443">Lipid metabolism</keyword>
<organism evidence="12 13">
    <name type="scientific">Canavalia gladiata</name>
    <name type="common">Sword bean</name>
    <name type="synonym">Dolichos gladiatus</name>
    <dbReference type="NCBI Taxonomy" id="3824"/>
    <lineage>
        <taxon>Eukaryota</taxon>
        <taxon>Viridiplantae</taxon>
        <taxon>Streptophyta</taxon>
        <taxon>Embryophyta</taxon>
        <taxon>Tracheophyta</taxon>
        <taxon>Spermatophyta</taxon>
        <taxon>Magnoliopsida</taxon>
        <taxon>eudicotyledons</taxon>
        <taxon>Gunneridae</taxon>
        <taxon>Pentapetalae</taxon>
        <taxon>rosids</taxon>
        <taxon>fabids</taxon>
        <taxon>Fabales</taxon>
        <taxon>Fabaceae</taxon>
        <taxon>Papilionoideae</taxon>
        <taxon>50 kb inversion clade</taxon>
        <taxon>NPAAA clade</taxon>
        <taxon>indigoferoid/millettioid clade</taxon>
        <taxon>Phaseoleae</taxon>
        <taxon>Canavalia</taxon>
    </lineage>
</organism>
<keyword evidence="4 11" id="KW-0812">Transmembrane</keyword>
<dbReference type="GO" id="GO:0030148">
    <property type="term" value="P:sphingolipid biosynthetic process"/>
    <property type="evidence" value="ECO:0007669"/>
    <property type="project" value="TreeGrafter"/>
</dbReference>
<evidence type="ECO:0000256" key="1">
    <source>
        <dbReference type="ARBA" id="ARBA00004141"/>
    </source>
</evidence>
<evidence type="ECO:0000313" key="13">
    <source>
        <dbReference type="Proteomes" id="UP001367508"/>
    </source>
</evidence>
<dbReference type="GO" id="GO:0019367">
    <property type="term" value="P:fatty acid elongation, saturated fatty acid"/>
    <property type="evidence" value="ECO:0007669"/>
    <property type="project" value="TreeGrafter"/>
</dbReference>